<reference evidence="1" key="1">
    <citation type="submission" date="2023-06" db="EMBL/GenBank/DDBJ databases">
        <authorList>
            <person name="Noh H."/>
        </authorList>
    </citation>
    <scope>NUCLEOTIDE SEQUENCE</scope>
    <source>
        <strain evidence="1">DUCC20226</strain>
    </source>
</reference>
<evidence type="ECO:0000313" key="1">
    <source>
        <dbReference type="EMBL" id="KAK2608233.1"/>
    </source>
</evidence>
<dbReference type="Gene3D" id="3.80.10.10">
    <property type="entry name" value="Ribonuclease Inhibitor"/>
    <property type="match status" value="1"/>
</dbReference>
<dbReference type="Proteomes" id="UP001265746">
    <property type="component" value="Unassembled WGS sequence"/>
</dbReference>
<evidence type="ECO:0008006" key="3">
    <source>
        <dbReference type="Google" id="ProtNLM"/>
    </source>
</evidence>
<accession>A0AAD9SJ02</accession>
<dbReference type="InterPro" id="IPR032675">
    <property type="entry name" value="LRR_dom_sf"/>
</dbReference>
<comment type="caution">
    <text evidence="1">The sequence shown here is derived from an EMBL/GenBank/DDBJ whole genome shotgun (WGS) entry which is preliminary data.</text>
</comment>
<organism evidence="1 2">
    <name type="scientific">Phomopsis amygdali</name>
    <name type="common">Fusicoccum amygdali</name>
    <dbReference type="NCBI Taxonomy" id="1214568"/>
    <lineage>
        <taxon>Eukaryota</taxon>
        <taxon>Fungi</taxon>
        <taxon>Dikarya</taxon>
        <taxon>Ascomycota</taxon>
        <taxon>Pezizomycotina</taxon>
        <taxon>Sordariomycetes</taxon>
        <taxon>Sordariomycetidae</taxon>
        <taxon>Diaporthales</taxon>
        <taxon>Diaporthaceae</taxon>
        <taxon>Diaporthe</taxon>
    </lineage>
</organism>
<gene>
    <name evidence="1" type="ORF">N8I77_006857</name>
</gene>
<name>A0AAD9SJ02_PHOAM</name>
<dbReference type="SUPFAM" id="SSF52047">
    <property type="entry name" value="RNI-like"/>
    <property type="match status" value="1"/>
</dbReference>
<dbReference type="EMBL" id="JAUJFL010000003">
    <property type="protein sequence ID" value="KAK2608233.1"/>
    <property type="molecule type" value="Genomic_DNA"/>
</dbReference>
<keyword evidence="2" id="KW-1185">Reference proteome</keyword>
<proteinExistence type="predicted"/>
<protein>
    <recommendedName>
        <fullName evidence="3">F-box domain-containing protein</fullName>
    </recommendedName>
</protein>
<dbReference type="AlphaFoldDB" id="A0AAD9SJ02"/>
<evidence type="ECO:0000313" key="2">
    <source>
        <dbReference type="Proteomes" id="UP001265746"/>
    </source>
</evidence>
<sequence length="495" mass="55893">MADAYDRLKALPNELYNQILSHLDLLSIRALRLASLLHARKCLSPAFLAYYSEQETDLTPTSLRRLREVTAHSAFRPAVKSLIVVAVFHDPSSLLARIRRLRDPVRTARKMTAPERNKELLDRIGQLYGIMSSRHEQKGQFSDDIVAGLSRSLENLGSVDVLKLTTRVVRPRLDSPDPTSAGRGVNWNCLWADCHRLLKIVTSAMSKTQVEVATFSIFNDCFGKVQSPLFLDLDKDLTNSDFLTRAGTNIKNLSLAFSTVTLISVTSDIIFDSDGSMRHLPAIRMPANDAAVRAAENFPGVAAFLRHTPNLETLDLFMYNTMEGAPWAYNNIFNHISKSLRFPKLQHLTLRGIWAAPNSLLLFLRNHPTITHIDLREIHVTGGTWEPILKHFRCMPKLAMLHLENLWSGSEHLLNLLPKDPVLQDSERVPGNFYPTRHGAMVHTRDIGAEELKKGLDFVKSRGSSRGKGSRHLMQWIQKRKLDYGPPEDPYVSSR</sequence>